<keyword evidence="3" id="KW-1185">Reference proteome</keyword>
<proteinExistence type="predicted"/>
<name>D6YBE3_THEBD</name>
<reference evidence="2 3" key="1">
    <citation type="submission" date="2010-01" db="EMBL/GenBank/DDBJ databases">
        <title>The complete genome of Thermobispora bispora DSM 43833.</title>
        <authorList>
            <consortium name="US DOE Joint Genome Institute (JGI-PGF)"/>
            <person name="Lucas S."/>
            <person name="Copeland A."/>
            <person name="Lapidus A."/>
            <person name="Glavina del Rio T."/>
            <person name="Dalin E."/>
            <person name="Tice H."/>
            <person name="Bruce D."/>
            <person name="Goodwin L."/>
            <person name="Pitluck S."/>
            <person name="Kyrpides N."/>
            <person name="Mavromatis K."/>
            <person name="Ivanova N."/>
            <person name="Mikhailova N."/>
            <person name="Chertkov O."/>
            <person name="Brettin T."/>
            <person name="Detter J.C."/>
            <person name="Han C."/>
            <person name="Larimer F."/>
            <person name="Land M."/>
            <person name="Hauser L."/>
            <person name="Markowitz V."/>
            <person name="Cheng J.-F."/>
            <person name="Hugenholtz P."/>
            <person name="Woyke T."/>
            <person name="Wu D."/>
            <person name="Jando M."/>
            <person name="Schneider S."/>
            <person name="Klenk H.-P."/>
            <person name="Eisen J.A."/>
        </authorList>
    </citation>
    <scope>NUCLEOTIDE SEQUENCE [LARGE SCALE GENOMIC DNA]</scope>
    <source>
        <strain evidence="3">ATCC 19993 / DSM 43833 / CBS 139.67 / JCM 10125 / KCTC 9307 / NBRC 14880 / R51</strain>
    </source>
</reference>
<evidence type="ECO:0000313" key="2">
    <source>
        <dbReference type="EMBL" id="ADG88503.1"/>
    </source>
</evidence>
<organism evidence="2 3">
    <name type="scientific">Thermobispora bispora (strain ATCC 19993 / DSM 43833 / CBS 139.67 / JCM 10125 / KCTC 9307 / NBRC 14880 / R51)</name>
    <dbReference type="NCBI Taxonomy" id="469371"/>
    <lineage>
        <taxon>Bacteria</taxon>
        <taxon>Bacillati</taxon>
        <taxon>Actinomycetota</taxon>
        <taxon>Actinomycetes</taxon>
        <taxon>Streptosporangiales</taxon>
        <taxon>Streptosporangiaceae</taxon>
        <taxon>Thermobispora</taxon>
    </lineage>
</organism>
<dbReference type="AlphaFoldDB" id="D6YBE3"/>
<dbReference type="RefSeq" id="WP_013132036.1">
    <property type="nucleotide sequence ID" value="NC_014165.1"/>
</dbReference>
<feature type="region of interest" description="Disordered" evidence="1">
    <location>
        <begin position="43"/>
        <end position="99"/>
    </location>
</feature>
<evidence type="ECO:0000256" key="1">
    <source>
        <dbReference type="SAM" id="MobiDB-lite"/>
    </source>
</evidence>
<protein>
    <submittedName>
        <fullName evidence="2">Uncharacterized protein</fullName>
    </submittedName>
</protein>
<gene>
    <name evidence="2" type="ordered locus">Tbis_1791</name>
</gene>
<dbReference type="EMBL" id="CP001874">
    <property type="protein sequence ID" value="ADG88503.1"/>
    <property type="molecule type" value="Genomic_DNA"/>
</dbReference>
<sequence>MNHDERPRAIPHPLRIHGGVPVAGGIPRKTVLAGRVAIPGRHVLAGEPGGHHRPPSRTVPDLGRAGAVVPGDGMSRGRPGTRTASGITVPALARRPRAR</sequence>
<dbReference type="HOGENOM" id="CLU_2319168_0_0_11"/>
<dbReference type="STRING" id="469371.Tbis_1791"/>
<dbReference type="KEGG" id="tbi:Tbis_1791"/>
<dbReference type="Proteomes" id="UP000006640">
    <property type="component" value="Chromosome"/>
</dbReference>
<evidence type="ECO:0000313" key="3">
    <source>
        <dbReference type="Proteomes" id="UP000006640"/>
    </source>
</evidence>
<accession>D6YBE3</accession>